<organism evidence="2 3">
    <name type="scientific">Commensalibacter oyaizuii</name>
    <dbReference type="NCBI Taxonomy" id="3043873"/>
    <lineage>
        <taxon>Bacteria</taxon>
        <taxon>Pseudomonadati</taxon>
        <taxon>Pseudomonadota</taxon>
        <taxon>Alphaproteobacteria</taxon>
        <taxon>Acetobacterales</taxon>
        <taxon>Acetobacteraceae</taxon>
    </lineage>
</organism>
<evidence type="ECO:0000313" key="2">
    <source>
        <dbReference type="EMBL" id="MDI2091825.1"/>
    </source>
</evidence>
<proteinExistence type="predicted"/>
<dbReference type="EMBL" id="JASBAO010000001">
    <property type="protein sequence ID" value="MDI2091825.1"/>
    <property type="molecule type" value="Genomic_DNA"/>
</dbReference>
<reference evidence="2" key="1">
    <citation type="submission" date="2023-05" db="EMBL/GenBank/DDBJ databases">
        <title>Whole genome sequence of Commensalibacter sp.</title>
        <authorList>
            <person name="Charoenyingcharoen P."/>
            <person name="Yukphan P."/>
        </authorList>
    </citation>
    <scope>NUCLEOTIDE SEQUENCE</scope>
    <source>
        <strain evidence="2">TBRC 16381</strain>
    </source>
</reference>
<comment type="caution">
    <text evidence="2">The sequence shown here is derived from an EMBL/GenBank/DDBJ whole genome shotgun (WGS) entry which is preliminary data.</text>
</comment>
<evidence type="ECO:0000313" key="3">
    <source>
        <dbReference type="Proteomes" id="UP001431634"/>
    </source>
</evidence>
<keyword evidence="3" id="KW-1185">Reference proteome</keyword>
<evidence type="ECO:0000256" key="1">
    <source>
        <dbReference type="SAM" id="SignalP"/>
    </source>
</evidence>
<dbReference type="Proteomes" id="UP001431634">
    <property type="component" value="Unassembled WGS sequence"/>
</dbReference>
<gene>
    <name evidence="2" type="ORF">QJV27_10665</name>
</gene>
<keyword evidence="1" id="KW-0732">Signal</keyword>
<sequence>MKKFLLTFTVLLLPVTANAQISSKQMSAQNAQKVINRYAPIVCQKGLNGLIKDVQKCYKKTNINSADIEVCVAGDIILIMAKDGRQLPPELDKSFINERAFEERIKKVADSSYFFGGQPAQYATDKGVGLLYYIGDGLAPYIDDRNPLQSLAKHCQK</sequence>
<protein>
    <submittedName>
        <fullName evidence="2">Uncharacterized protein</fullName>
    </submittedName>
</protein>
<accession>A0ABT6Q472</accession>
<feature type="signal peptide" evidence="1">
    <location>
        <begin position="1"/>
        <end position="19"/>
    </location>
</feature>
<dbReference type="RefSeq" id="WP_281448908.1">
    <property type="nucleotide sequence ID" value="NZ_JASBAO010000001.1"/>
</dbReference>
<name>A0ABT6Q472_9PROT</name>
<feature type="chain" id="PRO_5045289563" evidence="1">
    <location>
        <begin position="20"/>
        <end position="157"/>
    </location>
</feature>